<gene>
    <name evidence="1" type="ORF">B2M20_17815</name>
</gene>
<organism evidence="1 2">
    <name type="scientific">Nitrobacter vulgaris</name>
    <dbReference type="NCBI Taxonomy" id="29421"/>
    <lineage>
        <taxon>Bacteria</taxon>
        <taxon>Pseudomonadati</taxon>
        <taxon>Pseudomonadota</taxon>
        <taxon>Alphaproteobacteria</taxon>
        <taxon>Hyphomicrobiales</taxon>
        <taxon>Nitrobacteraceae</taxon>
        <taxon>Nitrobacter</taxon>
    </lineage>
</organism>
<dbReference type="EMBL" id="MWPQ01000068">
    <property type="protein sequence ID" value="OPH81431.1"/>
    <property type="molecule type" value="Genomic_DNA"/>
</dbReference>
<proteinExistence type="predicted"/>
<dbReference type="AlphaFoldDB" id="A0A1V4HTY3"/>
<protein>
    <submittedName>
        <fullName evidence="1">Uncharacterized protein</fullName>
    </submittedName>
</protein>
<reference evidence="1 2" key="1">
    <citation type="submission" date="2017-02" db="EMBL/GenBank/DDBJ databases">
        <title>Genome sequence of the nitrite-oxidizing bacterium Nitrobacter vulgaris strain Ab1.</title>
        <authorList>
            <person name="Mellbye B.L."/>
            <person name="Davis E.W."/>
            <person name="Spieck E."/>
            <person name="Chang J.H."/>
            <person name="Bottomley P.J."/>
            <person name="Sayavedra-Soto L.A."/>
        </authorList>
    </citation>
    <scope>NUCLEOTIDE SEQUENCE [LARGE SCALE GENOMIC DNA]</scope>
    <source>
        <strain evidence="1 2">Ab1</strain>
    </source>
</reference>
<evidence type="ECO:0000313" key="2">
    <source>
        <dbReference type="Proteomes" id="UP000189940"/>
    </source>
</evidence>
<keyword evidence="2" id="KW-1185">Reference proteome</keyword>
<dbReference type="Proteomes" id="UP000189940">
    <property type="component" value="Unassembled WGS sequence"/>
</dbReference>
<evidence type="ECO:0000313" key="1">
    <source>
        <dbReference type="EMBL" id="OPH81431.1"/>
    </source>
</evidence>
<accession>A0A1V4HTY3</accession>
<sequence>MRRREGLGPSSRVKIYTSKKKYQGYIFYWTNDDVRTLKALAKQRAGVAKIAQKLNRTPGATAAKACALDISLSTT</sequence>
<name>A0A1V4HTY3_NITVU</name>
<comment type="caution">
    <text evidence="1">The sequence shown here is derived from an EMBL/GenBank/DDBJ whole genome shotgun (WGS) entry which is preliminary data.</text>
</comment>